<protein>
    <submittedName>
        <fullName evidence="2">Uncharacterized protein</fullName>
    </submittedName>
</protein>
<dbReference type="Proteomes" id="UP000038009">
    <property type="component" value="Unassembled WGS sequence"/>
</dbReference>
<organism evidence="2 3">
    <name type="scientific">Leptomonas seymouri</name>
    <dbReference type="NCBI Taxonomy" id="5684"/>
    <lineage>
        <taxon>Eukaryota</taxon>
        <taxon>Discoba</taxon>
        <taxon>Euglenozoa</taxon>
        <taxon>Kinetoplastea</taxon>
        <taxon>Metakinetoplastina</taxon>
        <taxon>Trypanosomatida</taxon>
        <taxon>Trypanosomatidae</taxon>
        <taxon>Leishmaniinae</taxon>
        <taxon>Leptomonas</taxon>
    </lineage>
</organism>
<accession>A0A0N1IL42</accession>
<evidence type="ECO:0000313" key="3">
    <source>
        <dbReference type="Proteomes" id="UP000038009"/>
    </source>
</evidence>
<dbReference type="AlphaFoldDB" id="A0A0N1IL42"/>
<sequence>MNVLRAPSSKLTSGMPHCPSNSCGPVFCADSASQHGAAGSTTHTPRKNACPPTDEAAAALHSAILPSIAAHTIAAFAEHVVTHNQAVVRRNSCAHPDHIAEHNSQHLSTIKEDIETHDSKSTLNGLAHFPNEVEAAIAKASAAASVCPAAIGGWSPLCVQHVPNANTVKTHLQSMKNGSSTMSVDTTTAPVPCPSIWICQSTTQAEEGLTIAPPSFISGAACAARGNKRSDEGCDTVSLSSPTRGTSLLAPQPVEDAGAERPGHDLRSVREAAAASRAADWRLSPLTGNAPTMLAAANDHCPRWAGVGWWMEPSGGADVAVTAAKVSTQVTGSPSPRLPVDSGEQASLAHSLQLPAPETVARTTKVEVMAMTGRQMSSVASFNRCTDGTLSPSYGRRSSCCSCLSPGSELMQPLAKWTAANSILHNVAGAVEDEDWESKRVCQTSAKRRSCDSSLMCSNDSVASLSITVHSPLFEVRSDSVSGRDDTHEDIDNKKAKMMASTDAPVPYRVPFSLTTSVSMATPPALLPRTFSAPQFCPDELLYRHTRRFASNGAGVAADRQVCHFHDKSSIPSMTTEDKQRWYVPLSMY</sequence>
<comment type="caution">
    <text evidence="2">The sequence shown here is derived from an EMBL/GenBank/DDBJ whole genome shotgun (WGS) entry which is preliminary data.</text>
</comment>
<reference evidence="2 3" key="1">
    <citation type="journal article" date="2015" name="PLoS Pathog.">
        <title>Leptomonas seymouri: Adaptations to the Dixenous Life Cycle Analyzed by Genome Sequencing, Transcriptome Profiling and Co-infection with Leishmania donovani.</title>
        <authorList>
            <person name="Kraeva N."/>
            <person name="Butenko A."/>
            <person name="Hlavacova J."/>
            <person name="Kostygov A."/>
            <person name="Myskova J."/>
            <person name="Grybchuk D."/>
            <person name="Lestinova T."/>
            <person name="Votypka J."/>
            <person name="Volf P."/>
            <person name="Opperdoes F."/>
            <person name="Flegontov P."/>
            <person name="Lukes J."/>
            <person name="Yurchenko V."/>
        </authorList>
    </citation>
    <scope>NUCLEOTIDE SEQUENCE [LARGE SCALE GENOMIC DNA]</scope>
    <source>
        <strain evidence="2 3">ATCC 30220</strain>
    </source>
</reference>
<gene>
    <name evidence="2" type="ORF">ABL78_3251</name>
</gene>
<feature type="region of interest" description="Disordered" evidence="1">
    <location>
        <begin position="230"/>
        <end position="263"/>
    </location>
</feature>
<feature type="compositionally biased region" description="Polar residues" evidence="1">
    <location>
        <begin position="237"/>
        <end position="246"/>
    </location>
</feature>
<name>A0A0N1IL42_LEPSE</name>
<dbReference type="EMBL" id="LJSK01000078">
    <property type="protein sequence ID" value="KPI87653.1"/>
    <property type="molecule type" value="Genomic_DNA"/>
</dbReference>
<dbReference type="OMA" id="CPSIWIC"/>
<keyword evidence="3" id="KW-1185">Reference proteome</keyword>
<evidence type="ECO:0000313" key="2">
    <source>
        <dbReference type="EMBL" id="KPI87653.1"/>
    </source>
</evidence>
<dbReference type="VEuPathDB" id="TriTrypDB:Lsey_0078_0080"/>
<evidence type="ECO:0000256" key="1">
    <source>
        <dbReference type="SAM" id="MobiDB-lite"/>
    </source>
</evidence>
<proteinExistence type="predicted"/>